<protein>
    <submittedName>
        <fullName evidence="1">Uncharacterized protein</fullName>
    </submittedName>
</protein>
<keyword evidence="2" id="KW-1185">Reference proteome</keyword>
<organism evidence="1 2">
    <name type="scientific">Nonomuraea thailandensis</name>
    <dbReference type="NCBI Taxonomy" id="1188745"/>
    <lineage>
        <taxon>Bacteria</taxon>
        <taxon>Bacillati</taxon>
        <taxon>Actinomycetota</taxon>
        <taxon>Actinomycetes</taxon>
        <taxon>Streptosporangiales</taxon>
        <taxon>Streptosporangiaceae</taxon>
        <taxon>Nonomuraea</taxon>
    </lineage>
</organism>
<dbReference type="EMBL" id="JAMZEB010000002">
    <property type="protein sequence ID" value="MCP2363078.1"/>
    <property type="molecule type" value="Genomic_DNA"/>
</dbReference>
<sequence>MLSDMAWGGSGWYADLLVDAMGASQFPLDLDDDTHKIALYDNTITPDYSAADQSYSTTGEIVGTGYTAGGLAIASSTFTVTTVGSIYATWDGNDAQWPGSTLTGVRGAVAYADAETPKRRILGIDFLSAYTTNDGTLLLAFASVGIGRAKVVA</sequence>
<reference evidence="1" key="1">
    <citation type="submission" date="2022-06" db="EMBL/GenBank/DDBJ databases">
        <title>Sequencing the genomes of 1000 actinobacteria strains.</title>
        <authorList>
            <person name="Klenk H.-P."/>
        </authorList>
    </citation>
    <scope>NUCLEOTIDE SEQUENCE</scope>
    <source>
        <strain evidence="1">DSM 46694</strain>
    </source>
</reference>
<gene>
    <name evidence="1" type="ORF">HD597_010098</name>
</gene>
<accession>A0A9X2GY48</accession>
<evidence type="ECO:0000313" key="2">
    <source>
        <dbReference type="Proteomes" id="UP001139648"/>
    </source>
</evidence>
<dbReference type="AlphaFoldDB" id="A0A9X2GY48"/>
<dbReference type="Proteomes" id="UP001139648">
    <property type="component" value="Unassembled WGS sequence"/>
</dbReference>
<comment type="caution">
    <text evidence="1">The sequence shown here is derived from an EMBL/GenBank/DDBJ whole genome shotgun (WGS) entry which is preliminary data.</text>
</comment>
<proteinExistence type="predicted"/>
<name>A0A9X2GY48_9ACTN</name>
<dbReference type="RefSeq" id="WP_253754403.1">
    <property type="nucleotide sequence ID" value="NZ_BAABKA010000023.1"/>
</dbReference>
<evidence type="ECO:0000313" key="1">
    <source>
        <dbReference type="EMBL" id="MCP2363078.1"/>
    </source>
</evidence>